<dbReference type="Proteomes" id="UP000270261">
    <property type="component" value="Unassembled WGS sequence"/>
</dbReference>
<evidence type="ECO:0000256" key="2">
    <source>
        <dbReference type="ARBA" id="ARBA00022603"/>
    </source>
</evidence>
<name>A0A426FQX8_9BURK</name>
<dbReference type="GO" id="GO:0008650">
    <property type="term" value="F:rRNA (uridine-2'-O-)-methyltransferase activity"/>
    <property type="evidence" value="ECO:0007669"/>
    <property type="project" value="UniProtKB-UniRule"/>
</dbReference>
<feature type="binding site" evidence="11">
    <location>
        <position position="105"/>
    </location>
    <ligand>
        <name>S-adenosyl-L-methionine</name>
        <dbReference type="ChEBI" id="CHEBI:59789"/>
    </ligand>
</feature>
<dbReference type="InterPro" id="IPR029063">
    <property type="entry name" value="SAM-dependent_MTases_sf"/>
</dbReference>
<organism evidence="14 15">
    <name type="scientific">Lautropia dentalis</name>
    <dbReference type="NCBI Taxonomy" id="2490857"/>
    <lineage>
        <taxon>Bacteria</taxon>
        <taxon>Pseudomonadati</taxon>
        <taxon>Pseudomonadota</taxon>
        <taxon>Betaproteobacteria</taxon>
        <taxon>Burkholderiales</taxon>
        <taxon>Burkholderiaceae</taxon>
        <taxon>Lautropia</taxon>
    </lineage>
</organism>
<dbReference type="PANTHER" id="PTHR10920">
    <property type="entry name" value="RIBOSOMAL RNA METHYLTRANSFERASE"/>
    <property type="match status" value="1"/>
</dbReference>
<dbReference type="EMBL" id="RRUE01000001">
    <property type="protein sequence ID" value="RRN45116.1"/>
    <property type="molecule type" value="Genomic_DNA"/>
</dbReference>
<evidence type="ECO:0000259" key="13">
    <source>
        <dbReference type="Pfam" id="PF01728"/>
    </source>
</evidence>
<dbReference type="Gene3D" id="3.40.50.150">
    <property type="entry name" value="Vaccinia Virus protein VP39"/>
    <property type="match status" value="1"/>
</dbReference>
<dbReference type="InterPro" id="IPR050082">
    <property type="entry name" value="RNA_methyltr_RlmE"/>
</dbReference>
<dbReference type="SUPFAM" id="SSF53335">
    <property type="entry name" value="S-adenosyl-L-methionine-dependent methyltransferases"/>
    <property type="match status" value="1"/>
</dbReference>
<comment type="function">
    <text evidence="5 11">Specifically methylates the uridine in position 2552 of 23S rRNA at the 2'-O position of the ribose in the fully assembled 50S ribosomal subunit.</text>
</comment>
<reference evidence="14 15" key="1">
    <citation type="submission" date="2018-11" db="EMBL/GenBank/DDBJ databases">
        <title>Genome sequencing of Lautropia sp. KCOM 2505 (= ChDC F240).</title>
        <authorList>
            <person name="Kook J.-K."/>
            <person name="Park S.-N."/>
            <person name="Lim Y.K."/>
        </authorList>
    </citation>
    <scope>NUCLEOTIDE SEQUENCE [LARGE SCALE GENOMIC DNA]</scope>
    <source>
        <strain evidence="14 15">KCOM 2505</strain>
    </source>
</reference>
<proteinExistence type="inferred from homology"/>
<dbReference type="GO" id="GO:0005737">
    <property type="term" value="C:cytoplasm"/>
    <property type="evidence" value="ECO:0007669"/>
    <property type="project" value="UniProtKB-SubCell"/>
</dbReference>
<feature type="binding site" evidence="11">
    <location>
        <position position="121"/>
    </location>
    <ligand>
        <name>S-adenosyl-L-methionine</name>
        <dbReference type="ChEBI" id="CHEBI:59789"/>
    </ligand>
</feature>
<dbReference type="PIRSF" id="PIRSF005461">
    <property type="entry name" value="23S_rRNA_mtase"/>
    <property type="match status" value="1"/>
</dbReference>
<feature type="binding site" evidence="11">
    <location>
        <position position="146"/>
    </location>
    <ligand>
        <name>S-adenosyl-L-methionine</name>
        <dbReference type="ChEBI" id="CHEBI:59789"/>
    </ligand>
</feature>
<evidence type="ECO:0000256" key="8">
    <source>
        <dbReference type="ARBA" id="ARBA00041995"/>
    </source>
</evidence>
<evidence type="ECO:0000256" key="5">
    <source>
        <dbReference type="ARBA" id="ARBA00037569"/>
    </source>
</evidence>
<comment type="catalytic activity">
    <reaction evidence="10 11">
        <text>uridine(2552) in 23S rRNA + S-adenosyl-L-methionine = 2'-O-methyluridine(2552) in 23S rRNA + S-adenosyl-L-homocysteine + H(+)</text>
        <dbReference type="Rhea" id="RHEA:42720"/>
        <dbReference type="Rhea" id="RHEA-COMP:10202"/>
        <dbReference type="Rhea" id="RHEA-COMP:10203"/>
        <dbReference type="ChEBI" id="CHEBI:15378"/>
        <dbReference type="ChEBI" id="CHEBI:57856"/>
        <dbReference type="ChEBI" id="CHEBI:59789"/>
        <dbReference type="ChEBI" id="CHEBI:65315"/>
        <dbReference type="ChEBI" id="CHEBI:74478"/>
        <dbReference type="EC" id="2.1.1.166"/>
    </reaction>
</comment>
<feature type="binding site" evidence="11">
    <location>
        <position position="65"/>
    </location>
    <ligand>
        <name>S-adenosyl-L-methionine</name>
        <dbReference type="ChEBI" id="CHEBI:59789"/>
    </ligand>
</feature>
<evidence type="ECO:0000313" key="14">
    <source>
        <dbReference type="EMBL" id="RRN45116.1"/>
    </source>
</evidence>
<protein>
    <recommendedName>
        <fullName evidence="7 11">Ribosomal RNA large subunit methyltransferase E</fullName>
        <ecNumber evidence="6 11">2.1.1.166</ecNumber>
    </recommendedName>
    <alternativeName>
        <fullName evidence="9 11">23S rRNA Um2552 methyltransferase</fullName>
    </alternativeName>
    <alternativeName>
        <fullName evidence="8 11">rRNA (uridine-2'-O-)-methyltransferase</fullName>
    </alternativeName>
</protein>
<keyword evidence="15" id="KW-1185">Reference proteome</keyword>
<keyword evidence="2 11" id="KW-0489">Methyltransferase</keyword>
<dbReference type="HAMAP" id="MF_01547">
    <property type="entry name" value="RNA_methyltr_E"/>
    <property type="match status" value="1"/>
</dbReference>
<evidence type="ECO:0000256" key="9">
    <source>
        <dbReference type="ARBA" id="ARBA00042745"/>
    </source>
</evidence>
<comment type="caution">
    <text evidence="14">The sequence shown here is derived from an EMBL/GenBank/DDBJ whole genome shotgun (WGS) entry which is preliminary data.</text>
</comment>
<keyword evidence="11" id="KW-0963">Cytoplasm</keyword>
<dbReference type="Pfam" id="PF01728">
    <property type="entry name" value="FtsJ"/>
    <property type="match status" value="1"/>
</dbReference>
<keyword evidence="1 11" id="KW-0698">rRNA processing</keyword>
<comment type="subcellular location">
    <subcellularLocation>
        <location evidence="11">Cytoplasm</location>
    </subcellularLocation>
</comment>
<feature type="domain" description="Ribosomal RNA methyltransferase FtsJ" evidence="13">
    <location>
        <begin position="31"/>
        <end position="228"/>
    </location>
</feature>
<dbReference type="InterPro" id="IPR002877">
    <property type="entry name" value="RNA_MeTrfase_FtsJ_dom"/>
</dbReference>
<accession>A0A426FQX8</accession>
<dbReference type="PANTHER" id="PTHR10920:SF18">
    <property type="entry name" value="RRNA METHYLTRANSFERASE 2, MITOCHONDRIAL"/>
    <property type="match status" value="1"/>
</dbReference>
<evidence type="ECO:0000256" key="6">
    <source>
        <dbReference type="ARBA" id="ARBA00038861"/>
    </source>
</evidence>
<dbReference type="RefSeq" id="WP_125094547.1">
    <property type="nucleotide sequence ID" value="NZ_RRUE01000001.1"/>
</dbReference>
<evidence type="ECO:0000256" key="1">
    <source>
        <dbReference type="ARBA" id="ARBA00022552"/>
    </source>
</evidence>
<sequence>MYSSRSKKVNKAWLHDHINDPYVKLAQRHHYRARAAFKLIGIDEQDHLIRPGMTVVDLGSAPGSWSQVVRRRLAAPNLAPDVRVADDLRSEAPQIPVQGRVIALDMLPMDPIPGVEYFQGDFREQAVLDQLESLLQGQKVDLVLSDMAPNLSGVGVADAARMQDLAELSVDFASRWLKPEGALLIKVFHGSGYSQLVRLFKDHFAVVQPRKPKASRDRSAETYLLGRRLKAPAAG</sequence>
<evidence type="ECO:0000256" key="10">
    <source>
        <dbReference type="ARBA" id="ARBA00048970"/>
    </source>
</evidence>
<comment type="similarity">
    <text evidence="11">Belongs to the class I-like SAM-binding methyltransferase superfamily. RNA methyltransferase RlmE family.</text>
</comment>
<dbReference type="EC" id="2.1.1.166" evidence="6 11"/>
<evidence type="ECO:0000313" key="15">
    <source>
        <dbReference type="Proteomes" id="UP000270261"/>
    </source>
</evidence>
<feature type="active site" description="Proton acceptor" evidence="11 12">
    <location>
        <position position="186"/>
    </location>
</feature>
<dbReference type="OrthoDB" id="9790080at2"/>
<evidence type="ECO:0000256" key="11">
    <source>
        <dbReference type="HAMAP-Rule" id="MF_01547"/>
    </source>
</evidence>
<evidence type="ECO:0000256" key="7">
    <source>
        <dbReference type="ARBA" id="ARBA00041129"/>
    </source>
</evidence>
<evidence type="ECO:0000256" key="12">
    <source>
        <dbReference type="PIRSR" id="PIRSR005461-1"/>
    </source>
</evidence>
<feature type="binding site" evidence="11">
    <location>
        <position position="63"/>
    </location>
    <ligand>
        <name>S-adenosyl-L-methionine</name>
        <dbReference type="ChEBI" id="CHEBI:59789"/>
    </ligand>
</feature>
<gene>
    <name evidence="11" type="primary">rlmE</name>
    <name evidence="11" type="synonym">ftsJ</name>
    <name evidence="11" type="synonym">rrmJ</name>
    <name evidence="14" type="ORF">EHV23_02375</name>
</gene>
<dbReference type="AlphaFoldDB" id="A0A426FQX8"/>
<evidence type="ECO:0000256" key="3">
    <source>
        <dbReference type="ARBA" id="ARBA00022679"/>
    </source>
</evidence>
<evidence type="ECO:0000256" key="4">
    <source>
        <dbReference type="ARBA" id="ARBA00022691"/>
    </source>
</evidence>
<keyword evidence="4 11" id="KW-0949">S-adenosyl-L-methionine</keyword>
<keyword evidence="3 11" id="KW-0808">Transferase</keyword>
<dbReference type="InterPro" id="IPR015507">
    <property type="entry name" value="rRNA-MeTfrase_E"/>
</dbReference>